<gene>
    <name evidence="1" type="ORF">Metal_3102</name>
</gene>
<dbReference type="HOGENOM" id="CLU_048238_4_0_6"/>
<dbReference type="AlphaFoldDB" id="H8GN66"/>
<protein>
    <submittedName>
        <fullName evidence="1">Type VI secretion protein, VC_A0111 family</fullName>
    </submittedName>
</protein>
<dbReference type="PANTHER" id="PTHR35564">
    <property type="match status" value="1"/>
</dbReference>
<dbReference type="Proteomes" id="UP000005090">
    <property type="component" value="Chromosome"/>
</dbReference>
<dbReference type="Pfam" id="PF06996">
    <property type="entry name" value="T6SS_TssG"/>
    <property type="match status" value="1"/>
</dbReference>
<dbReference type="PANTHER" id="PTHR35564:SF4">
    <property type="entry name" value="CYTOPLASMIC PROTEIN"/>
    <property type="match status" value="1"/>
</dbReference>
<dbReference type="NCBIfam" id="TIGR03347">
    <property type="entry name" value="VI_chp_1"/>
    <property type="match status" value="1"/>
</dbReference>
<proteinExistence type="predicted"/>
<reference evidence="1 2" key="1">
    <citation type="journal article" date="2013" name="Genome Announc.">
        <title>Genome Sequence of the Obligate Gammaproteobacterial Methanotroph Methylomicrobium album Strain BG8.</title>
        <authorList>
            <person name="Kits K.D."/>
            <person name="Kalyuzhnaya M.G."/>
            <person name="Klotz M.G."/>
            <person name="Jetten M.S."/>
            <person name="Op den Camp H.J."/>
            <person name="Vuilleumier S."/>
            <person name="Bringel F."/>
            <person name="Dispirito A.A."/>
            <person name="Murrell J.C."/>
            <person name="Bruce D."/>
            <person name="Cheng J.F."/>
            <person name="Copeland A."/>
            <person name="Goodwin L."/>
            <person name="Hauser L."/>
            <person name="Lajus A."/>
            <person name="Land M.L."/>
            <person name="Lapidus A."/>
            <person name="Lucas S."/>
            <person name="Medigue C."/>
            <person name="Pitluck S."/>
            <person name="Woyke T."/>
            <person name="Zeytun A."/>
            <person name="Stein L.Y."/>
        </authorList>
    </citation>
    <scope>NUCLEOTIDE SEQUENCE [LARGE SCALE GENOMIC DNA]</scope>
    <source>
        <strain evidence="1 2">BG8</strain>
    </source>
</reference>
<dbReference type="InterPro" id="IPR010732">
    <property type="entry name" value="T6SS_TssG-like"/>
</dbReference>
<dbReference type="EMBL" id="CM001475">
    <property type="protein sequence ID" value="EIC30780.1"/>
    <property type="molecule type" value="Genomic_DNA"/>
</dbReference>
<organism evidence="1 2">
    <name type="scientific">Methylomicrobium album BG8</name>
    <dbReference type="NCBI Taxonomy" id="686340"/>
    <lineage>
        <taxon>Bacteria</taxon>
        <taxon>Pseudomonadati</taxon>
        <taxon>Pseudomonadota</taxon>
        <taxon>Gammaproteobacteria</taxon>
        <taxon>Methylococcales</taxon>
        <taxon>Methylococcaceae</taxon>
        <taxon>Methylomicrobium</taxon>
    </lineage>
</organism>
<sequence>MAGENRTAAHFLSAELEEAAYRFDFFEAMRLIETWHPDKPKLGDSLKAADDPVRLGQVPELQFPASALAHYSRDAAPPRLAVHFFGLFGPNGPLPLHLTEYVRDRLRNHHDSTLSAFADVFHHRMLCLFYRAWADARPEVAYDRPSVDRFPFYVDTLLGLGGQAFRARDALPDRAKRFYAGRFAEQAKNPEGLRAVASDLLGVEVRVEEFVGEWMKIETEEHTRLGYSPQVATLGQSALLGAYVWGCQHKFRLTVGPLSLTQYLALLPGAEALAKLTAIVRNYVGDAFVWDINLILRCDQVPREVSLGRPKTERPDSMNGGAQLGWSVWLGPRPGFGDADDLMLNPFVKQSRL</sequence>
<dbReference type="RefSeq" id="WP_005373610.1">
    <property type="nucleotide sequence ID" value="NZ_CM001475.1"/>
</dbReference>
<name>H8GN66_METAL</name>
<evidence type="ECO:0000313" key="2">
    <source>
        <dbReference type="Proteomes" id="UP000005090"/>
    </source>
</evidence>
<keyword evidence="2" id="KW-1185">Reference proteome</keyword>
<evidence type="ECO:0000313" key="1">
    <source>
        <dbReference type="EMBL" id="EIC30780.1"/>
    </source>
</evidence>
<dbReference type="eggNOG" id="COG3520">
    <property type="taxonomic scope" value="Bacteria"/>
</dbReference>
<accession>H8GN66</accession>
<dbReference type="STRING" id="686340.Metal_3102"/>